<feature type="transmembrane region" description="Helical" evidence="1">
    <location>
        <begin position="159"/>
        <end position="177"/>
    </location>
</feature>
<evidence type="ECO:0000313" key="2">
    <source>
        <dbReference type="EMBL" id="UUC44716.1"/>
    </source>
</evidence>
<feature type="transmembrane region" description="Helical" evidence="1">
    <location>
        <begin position="126"/>
        <end position="147"/>
    </location>
</feature>
<reference evidence="2" key="1">
    <citation type="submission" date="2022-07" db="EMBL/GenBank/DDBJ databases">
        <title>Isolation, identification, and degradation of a PFOSA degrading strain from sewage treatment plant.</title>
        <authorList>
            <person name="Zhang L."/>
            <person name="Huo Y."/>
        </authorList>
    </citation>
    <scope>NUCLEOTIDE SEQUENCE</scope>
    <source>
        <strain evidence="2">C1</strain>
    </source>
</reference>
<evidence type="ECO:0000256" key="1">
    <source>
        <dbReference type="SAM" id="Phobius"/>
    </source>
</evidence>
<evidence type="ECO:0000313" key="3">
    <source>
        <dbReference type="Proteomes" id="UP001059844"/>
    </source>
</evidence>
<dbReference type="EMBL" id="CP101751">
    <property type="protein sequence ID" value="UUC44716.1"/>
    <property type="molecule type" value="Genomic_DNA"/>
</dbReference>
<feature type="transmembrane region" description="Helical" evidence="1">
    <location>
        <begin position="183"/>
        <end position="202"/>
    </location>
</feature>
<keyword evidence="1" id="KW-1133">Transmembrane helix</keyword>
<organism evidence="2 3">
    <name type="scientific">Flavobacterium cerinum</name>
    <dbReference type="NCBI Taxonomy" id="2502784"/>
    <lineage>
        <taxon>Bacteria</taxon>
        <taxon>Pseudomonadati</taxon>
        <taxon>Bacteroidota</taxon>
        <taxon>Flavobacteriia</taxon>
        <taxon>Flavobacteriales</taxon>
        <taxon>Flavobacteriaceae</taxon>
        <taxon>Flavobacterium</taxon>
    </lineage>
</organism>
<sequence>MELTEFLIAFSIIMMMLSLISERAANFAKIHFQGKRISIPYIYFNSEKQLKFFLSTELKILAYEQPTAAMEKEREYRIQIINIIIGIIIAAFANADFFEITEQIRNSKQAVAITGWDVNKLELKHLFGFLYLLTFLWSTSLLMFNRLQESQDKVNQKYVRFPFIAWIILTFTLIVFSNPSNNFAAIVTNTIGYIFTGLFLSLGSKFWHDLLDILFKFKNTKQVLSDPKTYQNYDSADKLQALADTSQYAVAEQLYMAYVHEIAAIKGVVSHGLNTITDPRTGLFKKIIEVEFTTSEAQQELLALQNKGSVVINYNTFYLRDYLILLMTEKLEALLDDLTDKKPVCYAYNANSPNTVGSFWVYEKENQYYAVSNLHVFADASEFKNFENNTDYQLTHKSVCFVIGGKVHPDKGVITDDYSFGNSNGYGVDVCICTISKAVFDTYRSTVNNNYLWNGSEDRMRMFGAISKYKEFYNKQQYTQCSINYKGFNNSVSMNVIKLQVTDAVNVQLGDSGSVIYFRNKKDNAQTEYSTGILIARSSNYAYMFRYYV</sequence>
<dbReference type="Proteomes" id="UP001059844">
    <property type="component" value="Chromosome"/>
</dbReference>
<proteinExistence type="predicted"/>
<keyword evidence="3" id="KW-1185">Reference proteome</keyword>
<dbReference type="RefSeq" id="WP_256550397.1">
    <property type="nucleotide sequence ID" value="NZ_CP101751.1"/>
</dbReference>
<name>A0ABY5IPF3_9FLAO</name>
<gene>
    <name evidence="2" type="ORF">NOX80_13880</name>
</gene>
<keyword evidence="1" id="KW-0472">Membrane</keyword>
<protein>
    <submittedName>
        <fullName evidence="2">Uncharacterized protein</fullName>
    </submittedName>
</protein>
<feature type="transmembrane region" description="Helical" evidence="1">
    <location>
        <begin position="6"/>
        <end position="25"/>
    </location>
</feature>
<keyword evidence="1" id="KW-0812">Transmembrane</keyword>
<accession>A0ABY5IPF3</accession>
<feature type="transmembrane region" description="Helical" evidence="1">
    <location>
        <begin position="80"/>
        <end position="98"/>
    </location>
</feature>